<evidence type="ECO:0000256" key="3">
    <source>
        <dbReference type="ARBA" id="ARBA00022475"/>
    </source>
</evidence>
<evidence type="ECO:0000256" key="5">
    <source>
        <dbReference type="ARBA" id="ARBA00022989"/>
    </source>
</evidence>
<protein>
    <submittedName>
        <fullName evidence="9">Putative membrane protein</fullName>
    </submittedName>
</protein>
<dbReference type="EMBL" id="CP003065">
    <property type="protein sequence ID" value="AEV69307.1"/>
    <property type="molecule type" value="Genomic_DNA"/>
</dbReference>
<keyword evidence="5 7" id="KW-1133">Transmembrane helix</keyword>
<sequence length="236" mass="26362" precursor="true">MPIILVVIIRSTIAFFALLVLIRIIGKQQVSQLTFFDYTVGITIGSMASTLSIQLNENLTSTLAGMVTWTVLAILVAIIGIHSARLEKIVVGEPEIVIQNGKIVEENLKKNRITISELLSELRVQGVFNIEDVEFALIEPDGKISVQKKSQKQPVTPSDLNLPTQYDGLPTVLIIDGVVQESALRSINLTKAWLYHQLEKQNIKDTEIFLAQLDTKGNLYVDLKEDNRYFIIDTTN</sequence>
<proteinExistence type="inferred from homology"/>
<evidence type="ECO:0000259" key="8">
    <source>
        <dbReference type="Pfam" id="PF04239"/>
    </source>
</evidence>
<evidence type="ECO:0000256" key="6">
    <source>
        <dbReference type="ARBA" id="ARBA00023136"/>
    </source>
</evidence>
<name>G8M2Z8_ACECE</name>
<dbReference type="AlphaFoldDB" id="G8M2Z8"/>
<evidence type="ECO:0000313" key="10">
    <source>
        <dbReference type="Proteomes" id="UP000005435"/>
    </source>
</evidence>
<evidence type="ECO:0000256" key="7">
    <source>
        <dbReference type="SAM" id="Phobius"/>
    </source>
</evidence>
<dbReference type="RefSeq" id="WP_014255858.1">
    <property type="nucleotide sequence ID" value="NC_016627.1"/>
</dbReference>
<comment type="subcellular location">
    <subcellularLocation>
        <location evidence="1">Cell membrane</location>
        <topology evidence="1">Multi-pass membrane protein</topology>
    </subcellularLocation>
</comment>
<evidence type="ECO:0000256" key="2">
    <source>
        <dbReference type="ARBA" id="ARBA00006448"/>
    </source>
</evidence>
<keyword evidence="4 7" id="KW-0812">Transmembrane</keyword>
<dbReference type="InterPro" id="IPR007353">
    <property type="entry name" value="DUF421"/>
</dbReference>
<dbReference type="GO" id="GO:0005886">
    <property type="term" value="C:plasma membrane"/>
    <property type="evidence" value="ECO:0007669"/>
    <property type="project" value="UniProtKB-SubCell"/>
</dbReference>
<feature type="domain" description="YetF C-terminal" evidence="8">
    <location>
        <begin position="82"/>
        <end position="213"/>
    </location>
</feature>
<evidence type="ECO:0000256" key="1">
    <source>
        <dbReference type="ARBA" id="ARBA00004651"/>
    </source>
</evidence>
<dbReference type="InterPro" id="IPR023090">
    <property type="entry name" value="UPF0702_alpha/beta_dom_sf"/>
</dbReference>
<comment type="similarity">
    <text evidence="2">Belongs to the UPF0702 family.</text>
</comment>
<organism evidence="9 10">
    <name type="scientific">Acetivibrio clariflavus (strain DSM 19732 / NBRC 101661 / EBR45)</name>
    <name type="common">Clostridium clariflavum</name>
    <dbReference type="NCBI Taxonomy" id="720554"/>
    <lineage>
        <taxon>Bacteria</taxon>
        <taxon>Bacillati</taxon>
        <taxon>Bacillota</taxon>
        <taxon>Clostridia</taxon>
        <taxon>Eubacteriales</taxon>
        <taxon>Oscillospiraceae</taxon>
        <taxon>Acetivibrio</taxon>
    </lineage>
</organism>
<accession>G8M2Z8</accession>
<dbReference type="eggNOG" id="COG2323">
    <property type="taxonomic scope" value="Bacteria"/>
</dbReference>
<reference evidence="9 10" key="2">
    <citation type="journal article" date="2012" name="Stand. Genomic Sci.">
        <title>Complete Genome Sequence of Clostridium clariflavum DSM 19732.</title>
        <authorList>
            <person name="Izquierdo J.A."/>
            <person name="Goodwin L."/>
            <person name="Davenport K.W."/>
            <person name="Teshima H."/>
            <person name="Bruce D."/>
            <person name="Detter C."/>
            <person name="Tapia R."/>
            <person name="Han S."/>
            <person name="Land M."/>
            <person name="Hauser L."/>
            <person name="Jeffries C.D."/>
            <person name="Han J."/>
            <person name="Pitluck S."/>
            <person name="Nolan M."/>
            <person name="Chen A."/>
            <person name="Huntemann M."/>
            <person name="Mavromatis K."/>
            <person name="Mikhailova N."/>
            <person name="Liolios K."/>
            <person name="Woyke T."/>
            <person name="Lynd L.R."/>
        </authorList>
    </citation>
    <scope>NUCLEOTIDE SEQUENCE [LARGE SCALE GENOMIC DNA]</scope>
    <source>
        <strain evidence="10">DSM 19732 / NBRC 101661 / EBR45</strain>
    </source>
</reference>
<feature type="transmembrane region" description="Helical" evidence="7">
    <location>
        <begin position="6"/>
        <end position="26"/>
    </location>
</feature>
<dbReference type="Proteomes" id="UP000005435">
    <property type="component" value="Chromosome"/>
</dbReference>
<reference evidence="10" key="1">
    <citation type="submission" date="2011-12" db="EMBL/GenBank/DDBJ databases">
        <title>Complete sequence of Clostridium clariflavum DSM 19732.</title>
        <authorList>
            <consortium name="US DOE Joint Genome Institute"/>
            <person name="Lucas S."/>
            <person name="Han J."/>
            <person name="Lapidus A."/>
            <person name="Cheng J.-F."/>
            <person name="Goodwin L."/>
            <person name="Pitluck S."/>
            <person name="Peters L."/>
            <person name="Teshima H."/>
            <person name="Detter J.C."/>
            <person name="Han C."/>
            <person name="Tapia R."/>
            <person name="Land M."/>
            <person name="Hauser L."/>
            <person name="Kyrpides N."/>
            <person name="Ivanova N."/>
            <person name="Pagani I."/>
            <person name="Kitzmiller T."/>
            <person name="Lynd L."/>
            <person name="Izquierdo J."/>
            <person name="Woyke T."/>
        </authorList>
    </citation>
    <scope>NUCLEOTIDE SEQUENCE [LARGE SCALE GENOMIC DNA]</scope>
    <source>
        <strain evidence="10">DSM 19732 / NBRC 101661 / EBR45</strain>
    </source>
</reference>
<gene>
    <name evidence="9" type="ordered locus">Clocl_2753</name>
</gene>
<dbReference type="PANTHER" id="PTHR34582">
    <property type="entry name" value="UPF0702 TRANSMEMBRANE PROTEIN YCAP"/>
    <property type="match status" value="1"/>
</dbReference>
<feature type="transmembrane region" description="Helical" evidence="7">
    <location>
        <begin position="33"/>
        <end position="53"/>
    </location>
</feature>
<keyword evidence="3" id="KW-1003">Cell membrane</keyword>
<dbReference type="KEGG" id="ccl:Clocl_2753"/>
<dbReference type="STRING" id="720554.Clocl_2753"/>
<dbReference type="Gene3D" id="3.30.240.20">
    <property type="entry name" value="bsu07140 like domains"/>
    <property type="match status" value="2"/>
</dbReference>
<keyword evidence="10" id="KW-1185">Reference proteome</keyword>
<dbReference type="HOGENOM" id="CLU_077149_0_2_9"/>
<evidence type="ECO:0000256" key="4">
    <source>
        <dbReference type="ARBA" id="ARBA00022692"/>
    </source>
</evidence>
<dbReference type="PANTHER" id="PTHR34582:SF7">
    <property type="entry name" value="UPF0702 TRANSMEMBRANE PROTEIN YDFS"/>
    <property type="match status" value="1"/>
</dbReference>
<dbReference type="OrthoDB" id="9778331at2"/>
<dbReference type="Pfam" id="PF04239">
    <property type="entry name" value="DUF421"/>
    <property type="match status" value="1"/>
</dbReference>
<evidence type="ECO:0000313" key="9">
    <source>
        <dbReference type="EMBL" id="AEV69307.1"/>
    </source>
</evidence>
<keyword evidence="6 7" id="KW-0472">Membrane</keyword>
<feature type="transmembrane region" description="Helical" evidence="7">
    <location>
        <begin position="59"/>
        <end position="81"/>
    </location>
</feature>